<evidence type="ECO:0000313" key="2">
    <source>
        <dbReference type="Proteomes" id="UP000184342"/>
    </source>
</evidence>
<proteinExistence type="predicted"/>
<dbReference type="InterPro" id="IPR019300">
    <property type="entry name" value="CooT"/>
</dbReference>
<name>A0A1M6A9L5_9FIRM</name>
<protein>
    <submittedName>
        <fullName evidence="1">Predicted RNA-binding protein</fullName>
    </submittedName>
</protein>
<dbReference type="OrthoDB" id="2004443at2"/>
<dbReference type="Proteomes" id="UP000184342">
    <property type="component" value="Unassembled WGS sequence"/>
</dbReference>
<keyword evidence="2" id="KW-1185">Reference proteome</keyword>
<reference evidence="1 2" key="1">
    <citation type="submission" date="2016-11" db="EMBL/GenBank/DDBJ databases">
        <authorList>
            <person name="Jaros S."/>
            <person name="Januszkiewicz K."/>
            <person name="Wedrychowicz H."/>
        </authorList>
    </citation>
    <scope>NUCLEOTIDE SEQUENCE [LARGE SCALE GENOMIC DNA]</scope>
    <source>
        <strain evidence="1 2">DSM 15970</strain>
    </source>
</reference>
<dbReference type="EMBL" id="FQYT01000002">
    <property type="protein sequence ID" value="SHI33165.1"/>
    <property type="molecule type" value="Genomic_DNA"/>
</dbReference>
<dbReference type="Pfam" id="PF10133">
    <property type="entry name" value="CooT"/>
    <property type="match status" value="1"/>
</dbReference>
<accession>A0A1M6A9L5</accession>
<evidence type="ECO:0000313" key="1">
    <source>
        <dbReference type="EMBL" id="SHI33165.1"/>
    </source>
</evidence>
<gene>
    <name evidence="1" type="ORF">SAMN02745691_00107</name>
</gene>
<dbReference type="RefSeq" id="WP_073992412.1">
    <property type="nucleotide sequence ID" value="NZ_FQYT01000002.1"/>
</dbReference>
<organism evidence="1 2">
    <name type="scientific">Parasporobacterium paucivorans DSM 15970</name>
    <dbReference type="NCBI Taxonomy" id="1122934"/>
    <lineage>
        <taxon>Bacteria</taxon>
        <taxon>Bacillati</taxon>
        <taxon>Bacillota</taxon>
        <taxon>Clostridia</taxon>
        <taxon>Lachnospirales</taxon>
        <taxon>Lachnospiraceae</taxon>
        <taxon>Parasporobacterium</taxon>
    </lineage>
</organism>
<dbReference type="AlphaFoldDB" id="A0A1M6A9L5"/>
<sequence length="63" mass="7254">MCLIIAYKKFRSPENVIAEYINKARVEGNEVILTDIMNQDYSVKGKLSSFNLEKNELIIDSDE</sequence>